<organism evidence="1 2">
    <name type="scientific">Leucogyrophana mollusca</name>
    <dbReference type="NCBI Taxonomy" id="85980"/>
    <lineage>
        <taxon>Eukaryota</taxon>
        <taxon>Fungi</taxon>
        <taxon>Dikarya</taxon>
        <taxon>Basidiomycota</taxon>
        <taxon>Agaricomycotina</taxon>
        <taxon>Agaricomycetes</taxon>
        <taxon>Agaricomycetidae</taxon>
        <taxon>Boletales</taxon>
        <taxon>Boletales incertae sedis</taxon>
        <taxon>Leucogyrophana</taxon>
    </lineage>
</organism>
<gene>
    <name evidence="1" type="ORF">BV22DRAFT_1041788</name>
</gene>
<proteinExistence type="predicted"/>
<sequence>MSFGLNSLGFMFSCSPPPLPLVRQHGVGAKDTRDRRPHTATAKYVHLPRQHRSTLRGAGRASCAR</sequence>
<name>A0ACB8AY14_9AGAM</name>
<comment type="caution">
    <text evidence="1">The sequence shown here is derived from an EMBL/GenBank/DDBJ whole genome shotgun (WGS) entry which is preliminary data.</text>
</comment>
<accession>A0ACB8AY14</accession>
<reference evidence="1" key="1">
    <citation type="journal article" date="2021" name="New Phytol.">
        <title>Evolutionary innovations through gain and loss of genes in the ectomycorrhizal Boletales.</title>
        <authorList>
            <person name="Wu G."/>
            <person name="Miyauchi S."/>
            <person name="Morin E."/>
            <person name="Kuo A."/>
            <person name="Drula E."/>
            <person name="Varga T."/>
            <person name="Kohler A."/>
            <person name="Feng B."/>
            <person name="Cao Y."/>
            <person name="Lipzen A."/>
            <person name="Daum C."/>
            <person name="Hundley H."/>
            <person name="Pangilinan J."/>
            <person name="Johnson J."/>
            <person name="Barry K."/>
            <person name="LaButti K."/>
            <person name="Ng V."/>
            <person name="Ahrendt S."/>
            <person name="Min B."/>
            <person name="Choi I.G."/>
            <person name="Park H."/>
            <person name="Plett J.M."/>
            <person name="Magnuson J."/>
            <person name="Spatafora J.W."/>
            <person name="Nagy L.G."/>
            <person name="Henrissat B."/>
            <person name="Grigoriev I.V."/>
            <person name="Yang Z.L."/>
            <person name="Xu J."/>
            <person name="Martin F.M."/>
        </authorList>
    </citation>
    <scope>NUCLEOTIDE SEQUENCE</scope>
    <source>
        <strain evidence="1">KUC20120723A-06</strain>
    </source>
</reference>
<dbReference type="EMBL" id="MU266788">
    <property type="protein sequence ID" value="KAH7918426.1"/>
    <property type="molecule type" value="Genomic_DNA"/>
</dbReference>
<evidence type="ECO:0000313" key="1">
    <source>
        <dbReference type="EMBL" id="KAH7918426.1"/>
    </source>
</evidence>
<keyword evidence="2" id="KW-1185">Reference proteome</keyword>
<protein>
    <submittedName>
        <fullName evidence="1">Uncharacterized protein</fullName>
    </submittedName>
</protein>
<evidence type="ECO:0000313" key="2">
    <source>
        <dbReference type="Proteomes" id="UP000790709"/>
    </source>
</evidence>
<dbReference type="Proteomes" id="UP000790709">
    <property type="component" value="Unassembled WGS sequence"/>
</dbReference>